<name>A0A177MRF0_METMH</name>
<feature type="domain" description="HTH lysR-type" evidence="5">
    <location>
        <begin position="1"/>
        <end position="58"/>
    </location>
</feature>
<dbReference type="GO" id="GO:0003677">
    <property type="term" value="F:DNA binding"/>
    <property type="evidence" value="ECO:0007669"/>
    <property type="project" value="UniProtKB-KW"/>
</dbReference>
<dbReference type="RefSeq" id="WP_026600368.1">
    <property type="nucleotide sequence ID" value="NZ_LUUG01000048.1"/>
</dbReference>
<dbReference type="Proteomes" id="UP000078090">
    <property type="component" value="Unassembled WGS sequence"/>
</dbReference>
<dbReference type="Pfam" id="PF00126">
    <property type="entry name" value="HTH_1"/>
    <property type="match status" value="1"/>
</dbReference>
<evidence type="ECO:0000256" key="1">
    <source>
        <dbReference type="ARBA" id="ARBA00009437"/>
    </source>
</evidence>
<proteinExistence type="inferred from homology"/>
<dbReference type="InterPro" id="IPR036388">
    <property type="entry name" value="WH-like_DNA-bd_sf"/>
</dbReference>
<evidence type="ECO:0000313" key="6">
    <source>
        <dbReference type="EMBL" id="OAI08055.1"/>
    </source>
</evidence>
<dbReference type="Gene3D" id="1.10.10.10">
    <property type="entry name" value="Winged helix-like DNA-binding domain superfamily/Winged helix DNA-binding domain"/>
    <property type="match status" value="1"/>
</dbReference>
<dbReference type="SUPFAM" id="SSF53850">
    <property type="entry name" value="Periplasmic binding protein-like II"/>
    <property type="match status" value="1"/>
</dbReference>
<dbReference type="PANTHER" id="PTHR30346">
    <property type="entry name" value="TRANSCRIPTIONAL DUAL REGULATOR HCAR-RELATED"/>
    <property type="match status" value="1"/>
</dbReference>
<evidence type="ECO:0000256" key="2">
    <source>
        <dbReference type="ARBA" id="ARBA00023015"/>
    </source>
</evidence>
<dbReference type="FunFam" id="1.10.10.10:FF:000001">
    <property type="entry name" value="LysR family transcriptional regulator"/>
    <property type="match status" value="1"/>
</dbReference>
<evidence type="ECO:0000256" key="3">
    <source>
        <dbReference type="ARBA" id="ARBA00023125"/>
    </source>
</evidence>
<gene>
    <name evidence="6" type="ORF">A1332_08280</name>
</gene>
<dbReference type="InterPro" id="IPR000847">
    <property type="entry name" value="LysR_HTH_N"/>
</dbReference>
<keyword evidence="4" id="KW-0804">Transcription</keyword>
<protein>
    <recommendedName>
        <fullName evidence="5">HTH lysR-type domain-containing protein</fullName>
    </recommendedName>
</protein>
<evidence type="ECO:0000313" key="7">
    <source>
        <dbReference type="Proteomes" id="UP000078090"/>
    </source>
</evidence>
<dbReference type="PROSITE" id="PS50931">
    <property type="entry name" value="HTH_LYSR"/>
    <property type="match status" value="1"/>
</dbReference>
<organism evidence="6 7">
    <name type="scientific">Methylomonas methanica</name>
    <dbReference type="NCBI Taxonomy" id="421"/>
    <lineage>
        <taxon>Bacteria</taxon>
        <taxon>Pseudomonadati</taxon>
        <taxon>Pseudomonadota</taxon>
        <taxon>Gammaproteobacteria</taxon>
        <taxon>Methylococcales</taxon>
        <taxon>Methylococcaceae</taxon>
        <taxon>Methylomonas</taxon>
    </lineage>
</organism>
<keyword evidence="3" id="KW-0238">DNA-binding</keyword>
<dbReference type="InterPro" id="IPR036390">
    <property type="entry name" value="WH_DNA-bd_sf"/>
</dbReference>
<evidence type="ECO:0000256" key="4">
    <source>
        <dbReference type="ARBA" id="ARBA00023163"/>
    </source>
</evidence>
<comment type="similarity">
    <text evidence="1">Belongs to the LysR transcriptional regulatory family.</text>
</comment>
<dbReference type="Pfam" id="PF03466">
    <property type="entry name" value="LysR_substrate"/>
    <property type="match status" value="1"/>
</dbReference>
<keyword evidence="2" id="KW-0805">Transcription regulation</keyword>
<evidence type="ECO:0000259" key="5">
    <source>
        <dbReference type="PROSITE" id="PS50931"/>
    </source>
</evidence>
<dbReference type="CDD" id="cd05466">
    <property type="entry name" value="PBP2_LTTR_substrate"/>
    <property type="match status" value="1"/>
</dbReference>
<reference evidence="6 7" key="1">
    <citation type="submission" date="2016-03" db="EMBL/GenBank/DDBJ databases">
        <authorList>
            <person name="Ploux O."/>
        </authorList>
    </citation>
    <scope>NUCLEOTIDE SEQUENCE [LARGE SCALE GENOMIC DNA]</scope>
    <source>
        <strain evidence="6 7">R-45363</strain>
    </source>
</reference>
<dbReference type="InterPro" id="IPR005119">
    <property type="entry name" value="LysR_subst-bd"/>
</dbReference>
<dbReference type="EMBL" id="LUUG01000048">
    <property type="protein sequence ID" value="OAI08055.1"/>
    <property type="molecule type" value="Genomic_DNA"/>
</dbReference>
<dbReference type="PANTHER" id="PTHR30346:SF28">
    <property type="entry name" value="HTH-TYPE TRANSCRIPTIONAL REGULATOR CYNR"/>
    <property type="match status" value="1"/>
</dbReference>
<dbReference type="AlphaFoldDB" id="A0A177MRF0"/>
<dbReference type="Gene3D" id="3.40.190.290">
    <property type="match status" value="1"/>
</dbReference>
<dbReference type="SUPFAM" id="SSF46785">
    <property type="entry name" value="Winged helix' DNA-binding domain"/>
    <property type="match status" value="1"/>
</dbReference>
<sequence>MDFNQIRYFLALSNTLNFTKAAEQCYVTQPALTQAIKRLEAELGGDLIARNGRETELTELGKSLRSYFEQIERTQHMVRRTAKAVVNGETSELNIGVMCTIGPHMICDLLDTFQMNHPKVKLILHDVVHESIPGLLLSGAIDGAFYARHGPANPRLEHVELFNEEMAITFPQGHPFARESEVSVRSIAAERYIERLHCEFGKEFRELFSVQGLNLNVVFQCEREDWIQSLIRIGMGVAVIPRYSVLQPGLDCKPVTDPKLTRVVEFVVPMDQTRKPALTYFMNEINSHQWPKA</sequence>
<accession>A0A177MRF0</accession>
<comment type="caution">
    <text evidence="6">The sequence shown here is derived from an EMBL/GenBank/DDBJ whole genome shotgun (WGS) entry which is preliminary data.</text>
</comment>
<dbReference type="PRINTS" id="PR00039">
    <property type="entry name" value="HTHLYSR"/>
</dbReference>
<dbReference type="GO" id="GO:0003700">
    <property type="term" value="F:DNA-binding transcription factor activity"/>
    <property type="evidence" value="ECO:0007669"/>
    <property type="project" value="InterPro"/>
</dbReference>
<dbReference type="GO" id="GO:0032993">
    <property type="term" value="C:protein-DNA complex"/>
    <property type="evidence" value="ECO:0007669"/>
    <property type="project" value="TreeGrafter"/>
</dbReference>